<evidence type="ECO:0000313" key="1">
    <source>
        <dbReference type="EMBL" id="MCZ0732210.1"/>
    </source>
</evidence>
<evidence type="ECO:0000313" key="2">
    <source>
        <dbReference type="Proteomes" id="UP001084650"/>
    </source>
</evidence>
<reference evidence="1" key="1">
    <citation type="submission" date="2022-12" db="EMBL/GenBank/DDBJ databases">
        <title>Whole genome sequence of Mycolicibacterium iranicum strain SBH312.</title>
        <authorList>
            <person name="Jani J."/>
            <person name="Arifin Mustapha Z."/>
            <person name="Ahmed K."/>
            <person name="Kai Ling C."/>
        </authorList>
    </citation>
    <scope>NUCLEOTIDE SEQUENCE</scope>
    <source>
        <strain evidence="1">SBH312</strain>
    </source>
</reference>
<dbReference type="RefSeq" id="WP_268787964.1">
    <property type="nucleotide sequence ID" value="NZ_JAPQYE010000026.1"/>
</dbReference>
<keyword evidence="2" id="KW-1185">Reference proteome</keyword>
<dbReference type="Proteomes" id="UP001084650">
    <property type="component" value="Unassembled WGS sequence"/>
</dbReference>
<name>A0ABT4HQA0_MYCIR</name>
<organism evidence="1 2">
    <name type="scientific">Mycolicibacterium iranicum</name>
    <name type="common">Mycobacterium iranicum</name>
    <dbReference type="NCBI Taxonomy" id="912594"/>
    <lineage>
        <taxon>Bacteria</taxon>
        <taxon>Bacillati</taxon>
        <taxon>Actinomycetota</taxon>
        <taxon>Actinomycetes</taxon>
        <taxon>Mycobacteriales</taxon>
        <taxon>Mycobacteriaceae</taxon>
        <taxon>Mycolicibacterium</taxon>
    </lineage>
</organism>
<comment type="caution">
    <text evidence="1">The sequence shown here is derived from an EMBL/GenBank/DDBJ whole genome shotgun (WGS) entry which is preliminary data.</text>
</comment>
<protein>
    <submittedName>
        <fullName evidence="1">Uncharacterized protein</fullName>
    </submittedName>
</protein>
<proteinExistence type="predicted"/>
<accession>A0ABT4HQA0</accession>
<gene>
    <name evidence="1" type="ORF">OY187_29580</name>
</gene>
<sequence>MPIYLDEDEDDPAYSVSVPGIYASLLPWAQGEYARSGDPRWRYAHADGEGGTCRGGSECMHGDPPPNPRKRNTLTAIETGEPVVVPGWIARGHRWIEGGWSAPRFELPWDPKTVKHVRVSADDLVTPAH</sequence>
<dbReference type="EMBL" id="JAPQYE010000026">
    <property type="protein sequence ID" value="MCZ0732210.1"/>
    <property type="molecule type" value="Genomic_DNA"/>
</dbReference>